<keyword evidence="5 12" id="KW-0028">Amino-acid biosynthesis</keyword>
<evidence type="ECO:0000313" key="14">
    <source>
        <dbReference type="EMBL" id="KAK3271243.1"/>
    </source>
</evidence>
<dbReference type="SUPFAM" id="SSF53383">
    <property type="entry name" value="PLP-dependent transferases"/>
    <property type="match status" value="1"/>
</dbReference>
<dbReference type="FunFam" id="3.40.640.10:FF:000010">
    <property type="entry name" value="Phosphoserine aminotransferase"/>
    <property type="match status" value="1"/>
</dbReference>
<dbReference type="GO" id="GO:0006564">
    <property type="term" value="P:L-serine biosynthetic process"/>
    <property type="evidence" value="ECO:0007669"/>
    <property type="project" value="UniProtKB-KW"/>
</dbReference>
<evidence type="ECO:0000256" key="6">
    <source>
        <dbReference type="ARBA" id="ARBA00022679"/>
    </source>
</evidence>
<dbReference type="InterPro" id="IPR000192">
    <property type="entry name" value="Aminotrans_V_dom"/>
</dbReference>
<dbReference type="PANTHER" id="PTHR43247">
    <property type="entry name" value="PHOSPHOSERINE AMINOTRANSFERASE"/>
    <property type="match status" value="1"/>
</dbReference>
<dbReference type="GO" id="GO:0030170">
    <property type="term" value="F:pyridoxal phosphate binding"/>
    <property type="evidence" value="ECO:0007669"/>
    <property type="project" value="TreeGrafter"/>
</dbReference>
<evidence type="ECO:0000256" key="1">
    <source>
        <dbReference type="ARBA" id="ARBA00001933"/>
    </source>
</evidence>
<comment type="caution">
    <text evidence="14">The sequence shown here is derived from an EMBL/GenBank/DDBJ whole genome shotgun (WGS) entry which is preliminary data.</text>
</comment>
<evidence type="ECO:0000256" key="2">
    <source>
        <dbReference type="ARBA" id="ARBA00005099"/>
    </source>
</evidence>
<evidence type="ECO:0000256" key="3">
    <source>
        <dbReference type="ARBA" id="ARBA00006904"/>
    </source>
</evidence>
<dbReference type="PIRSF" id="PIRSF000525">
    <property type="entry name" value="SerC"/>
    <property type="match status" value="1"/>
</dbReference>
<evidence type="ECO:0000256" key="12">
    <source>
        <dbReference type="RuleBase" id="RU004505"/>
    </source>
</evidence>
<comment type="cofactor">
    <cofactor evidence="1 11">
        <name>pyridoxal 5'-phosphate</name>
        <dbReference type="ChEBI" id="CHEBI:597326"/>
    </cofactor>
</comment>
<keyword evidence="15" id="KW-1185">Reference proteome</keyword>
<dbReference type="NCBIfam" id="NF003764">
    <property type="entry name" value="PRK05355.1"/>
    <property type="match status" value="1"/>
</dbReference>
<evidence type="ECO:0000256" key="11">
    <source>
        <dbReference type="RuleBase" id="RU004504"/>
    </source>
</evidence>
<sequence length="378" mass="41133">MGNSESSNDGKSGSSKGRIYNFSAGPAMLPVDVLEQAQKDMLNWNGSGMGVMEMSHRGKEFVSIAKAAEADLRTLLKIPENYKVLFMQGGATTQFAAIPFNLTTPEDTIDFVETGAWSTKAIKEAKKYCKVNVAATSKAENFTHIPEESNWTLTPGGKLVHICYNETIGGVEFKDIPRCADDVTLVADMSSDFLSKPVDVSKFGMIYAGAQKNVGPAGVTIVIIREDLIGKARADCPAMFDYKLAADNDSMYNTPPCYGIYICGLVFKKLLSIGGLEKVEEYNLKKCALIYDAIDGSEGFYKAPVAKNCRSCMNIPFTMASKELETEFFAEAAKRNMVQLAGHKSVGGIRVSVYNAMPMEGAEAIAQLMQELLARSKQ</sequence>
<dbReference type="CDD" id="cd00611">
    <property type="entry name" value="PSAT_like"/>
    <property type="match status" value="1"/>
</dbReference>
<evidence type="ECO:0000256" key="10">
    <source>
        <dbReference type="ARBA" id="ARBA00049007"/>
    </source>
</evidence>
<dbReference type="InterPro" id="IPR015421">
    <property type="entry name" value="PyrdxlP-dep_Trfase_major"/>
</dbReference>
<keyword evidence="8 12" id="KW-0718">Serine biosynthesis</keyword>
<evidence type="ECO:0000313" key="15">
    <source>
        <dbReference type="Proteomes" id="UP001190700"/>
    </source>
</evidence>
<dbReference type="AlphaFoldDB" id="A0AAE0G4B4"/>
<gene>
    <name evidence="14" type="ORF">CYMTET_20397</name>
</gene>
<evidence type="ECO:0000256" key="4">
    <source>
        <dbReference type="ARBA" id="ARBA00022576"/>
    </source>
</evidence>
<dbReference type="GO" id="GO:0009570">
    <property type="term" value="C:chloroplast stroma"/>
    <property type="evidence" value="ECO:0007669"/>
    <property type="project" value="TreeGrafter"/>
</dbReference>
<dbReference type="Proteomes" id="UP001190700">
    <property type="component" value="Unassembled WGS sequence"/>
</dbReference>
<keyword evidence="7" id="KW-0663">Pyridoxal phosphate</keyword>
<feature type="domain" description="Aminotransferase class V" evidence="13">
    <location>
        <begin position="19"/>
        <end position="363"/>
    </location>
</feature>
<dbReference type="InterPro" id="IPR015424">
    <property type="entry name" value="PyrdxlP-dep_Trfase"/>
</dbReference>
<keyword evidence="4 12" id="KW-0032">Aminotransferase</keyword>
<keyword evidence="6 12" id="KW-0808">Transferase</keyword>
<dbReference type="HAMAP" id="MF_00160">
    <property type="entry name" value="SerC_aminotrans_5"/>
    <property type="match status" value="1"/>
</dbReference>
<name>A0AAE0G4B4_9CHLO</name>
<evidence type="ECO:0000256" key="5">
    <source>
        <dbReference type="ARBA" id="ARBA00022605"/>
    </source>
</evidence>
<reference evidence="14 15" key="1">
    <citation type="journal article" date="2015" name="Genome Biol. Evol.">
        <title>Comparative Genomics of a Bacterivorous Green Alga Reveals Evolutionary Causalities and Consequences of Phago-Mixotrophic Mode of Nutrition.</title>
        <authorList>
            <person name="Burns J.A."/>
            <person name="Paasch A."/>
            <person name="Narechania A."/>
            <person name="Kim E."/>
        </authorList>
    </citation>
    <scope>NUCLEOTIDE SEQUENCE [LARGE SCALE GENOMIC DNA]</scope>
    <source>
        <strain evidence="14 15">PLY_AMNH</strain>
    </source>
</reference>
<dbReference type="FunFam" id="3.90.1150.10:FF:000006">
    <property type="entry name" value="Phosphoserine aminotransferase"/>
    <property type="match status" value="1"/>
</dbReference>
<dbReference type="EC" id="2.6.1.52" evidence="12"/>
<comment type="pathway">
    <text evidence="2 12">Amino-acid biosynthesis; L-serine biosynthesis; L-serine from 3-phospho-D-glycerate: step 2/3.</text>
</comment>
<dbReference type="InterPro" id="IPR022278">
    <property type="entry name" value="Pser_aminoTfrase"/>
</dbReference>
<dbReference type="PANTHER" id="PTHR43247:SF1">
    <property type="entry name" value="PHOSPHOSERINE AMINOTRANSFERASE"/>
    <property type="match status" value="1"/>
</dbReference>
<dbReference type="Gene3D" id="3.90.1150.10">
    <property type="entry name" value="Aspartate Aminotransferase, domain 1"/>
    <property type="match status" value="1"/>
</dbReference>
<comment type="catalytic activity">
    <reaction evidence="10 12">
        <text>O-phospho-L-serine + 2-oxoglutarate = 3-phosphooxypyruvate + L-glutamate</text>
        <dbReference type="Rhea" id="RHEA:14329"/>
        <dbReference type="ChEBI" id="CHEBI:16810"/>
        <dbReference type="ChEBI" id="CHEBI:18110"/>
        <dbReference type="ChEBI" id="CHEBI:29985"/>
        <dbReference type="ChEBI" id="CHEBI:57524"/>
        <dbReference type="EC" id="2.6.1.52"/>
    </reaction>
</comment>
<evidence type="ECO:0000259" key="13">
    <source>
        <dbReference type="Pfam" id="PF00266"/>
    </source>
</evidence>
<dbReference type="EMBL" id="LGRX02009915">
    <property type="protein sequence ID" value="KAK3271243.1"/>
    <property type="molecule type" value="Genomic_DNA"/>
</dbReference>
<dbReference type="Gene3D" id="3.40.640.10">
    <property type="entry name" value="Type I PLP-dependent aspartate aminotransferase-like (Major domain)"/>
    <property type="match status" value="1"/>
</dbReference>
<protein>
    <recommendedName>
        <fullName evidence="12">Phosphoserine aminotransferase</fullName>
        <ecNumber evidence="12">2.6.1.52</ecNumber>
    </recommendedName>
</protein>
<organism evidence="14 15">
    <name type="scientific">Cymbomonas tetramitiformis</name>
    <dbReference type="NCBI Taxonomy" id="36881"/>
    <lineage>
        <taxon>Eukaryota</taxon>
        <taxon>Viridiplantae</taxon>
        <taxon>Chlorophyta</taxon>
        <taxon>Pyramimonadophyceae</taxon>
        <taxon>Pyramimonadales</taxon>
        <taxon>Pyramimonadaceae</taxon>
        <taxon>Cymbomonas</taxon>
    </lineage>
</organism>
<dbReference type="Pfam" id="PF00266">
    <property type="entry name" value="Aminotran_5"/>
    <property type="match status" value="1"/>
</dbReference>
<comment type="similarity">
    <text evidence="3">Belongs to the class-V pyridoxal-phosphate-dependent aminotransferase family. SerC subfamily.</text>
</comment>
<dbReference type="InterPro" id="IPR020578">
    <property type="entry name" value="Aminotrans_V_PyrdxlP_BS"/>
</dbReference>
<evidence type="ECO:0000256" key="9">
    <source>
        <dbReference type="ARBA" id="ARBA00047630"/>
    </source>
</evidence>
<dbReference type="PROSITE" id="PS00595">
    <property type="entry name" value="AA_TRANSFER_CLASS_5"/>
    <property type="match status" value="1"/>
</dbReference>
<evidence type="ECO:0000256" key="7">
    <source>
        <dbReference type="ARBA" id="ARBA00022898"/>
    </source>
</evidence>
<evidence type="ECO:0000256" key="8">
    <source>
        <dbReference type="ARBA" id="ARBA00023299"/>
    </source>
</evidence>
<proteinExistence type="inferred from homology"/>
<dbReference type="NCBIfam" id="TIGR01364">
    <property type="entry name" value="serC_1"/>
    <property type="match status" value="1"/>
</dbReference>
<dbReference type="GO" id="GO:0004648">
    <property type="term" value="F:O-phospho-L-serine:2-oxoglutarate aminotransferase activity"/>
    <property type="evidence" value="ECO:0007669"/>
    <property type="project" value="UniProtKB-EC"/>
</dbReference>
<dbReference type="InterPro" id="IPR015422">
    <property type="entry name" value="PyrdxlP-dep_Trfase_small"/>
</dbReference>
<comment type="catalytic activity">
    <reaction evidence="9">
        <text>4-(phosphooxy)-L-threonine + 2-oxoglutarate = (R)-3-hydroxy-2-oxo-4-phosphooxybutanoate + L-glutamate</text>
        <dbReference type="Rhea" id="RHEA:16573"/>
        <dbReference type="ChEBI" id="CHEBI:16810"/>
        <dbReference type="ChEBI" id="CHEBI:29985"/>
        <dbReference type="ChEBI" id="CHEBI:58452"/>
        <dbReference type="ChEBI" id="CHEBI:58538"/>
        <dbReference type="EC" id="2.6.1.52"/>
    </reaction>
</comment>
<accession>A0AAE0G4B4</accession>